<reference evidence="2" key="1">
    <citation type="submission" date="2009-02" db="EMBL/GenBank/DDBJ databases">
        <title>The Genome Sequence of Shigella sp. D9.</title>
        <authorList>
            <consortium name="The Broad Institute Genome Sequencing Platform"/>
            <person name="Ward D."/>
            <person name="Young S.K."/>
            <person name="Kodira C.D."/>
            <person name="Zeng Q."/>
            <person name="Koehrsen M."/>
            <person name="Alvarado L."/>
            <person name="Berlin A."/>
            <person name="Borenstein D."/>
            <person name="Chen Z."/>
            <person name="Engels R."/>
            <person name="Freedman E."/>
            <person name="Gellesch M."/>
            <person name="Goldberg J."/>
            <person name="Griggs A."/>
            <person name="Gujja S."/>
            <person name="Heiman D."/>
            <person name="Hepburn T."/>
            <person name="Howarth C."/>
            <person name="Jen D."/>
            <person name="Larson L."/>
            <person name="Lewis B."/>
            <person name="Mehta T."/>
            <person name="Park D."/>
            <person name="Pearson M."/>
            <person name="Roberts A."/>
            <person name="Saif S."/>
            <person name="Shea T."/>
            <person name="Shenoy N."/>
            <person name="Sisk P."/>
            <person name="Stolte C."/>
            <person name="Sykes S."/>
            <person name="Walk T."/>
            <person name="White J."/>
            <person name="Yandava C."/>
            <person name="Allen-Vercoe E."/>
            <person name="Strauss J."/>
            <person name="Sibley C."/>
            <person name="White A."/>
            <person name="Ambrose C."/>
            <person name="Lander E."/>
            <person name="Nusbaum C."/>
            <person name="Galagan J."/>
            <person name="Birren B."/>
        </authorList>
    </citation>
    <scope>NUCLEOTIDE SEQUENCE [LARGE SCALE GENOMIC DNA]</scope>
    <source>
        <strain evidence="2">D11</strain>
    </source>
</reference>
<protein>
    <submittedName>
        <fullName evidence="1">Uncharacterized protein</fullName>
    </submittedName>
</protein>
<proteinExistence type="predicted"/>
<dbReference type="InterPro" id="IPR036597">
    <property type="entry name" value="Fido-like_dom_sf"/>
</dbReference>
<evidence type="ECO:0000313" key="1">
    <source>
        <dbReference type="EMBL" id="EFD80456.2"/>
    </source>
</evidence>
<comment type="caution">
    <text evidence="1">The sequence shown here is derived from an EMBL/GenBank/DDBJ whole genome shotgun (WGS) entry which is preliminary data.</text>
</comment>
<evidence type="ECO:0000313" key="2">
    <source>
        <dbReference type="Proteomes" id="UP000004650"/>
    </source>
</evidence>
<organism evidence="1 2">
    <name type="scientific">Fusobacterium animalis D11</name>
    <dbReference type="NCBI Taxonomy" id="556264"/>
    <lineage>
        <taxon>Bacteria</taxon>
        <taxon>Fusobacteriati</taxon>
        <taxon>Fusobacteriota</taxon>
        <taxon>Fusobacteriia</taxon>
        <taxon>Fusobacteriales</taxon>
        <taxon>Fusobacteriaceae</taxon>
        <taxon>Fusobacterium</taxon>
    </lineage>
</organism>
<dbReference type="Proteomes" id="UP000004650">
    <property type="component" value="Unassembled WGS sequence"/>
</dbReference>
<gene>
    <name evidence="1" type="ORF">PSAG_00491</name>
</gene>
<name>D6BE59_9FUSO</name>
<sequence>MSNGKNYTDEEFQKGFSTRTGRLLIIHSCLKENLAPILIPKEEKGKYIDFLISENIKDFVKWGIELENKEKERIELFYNKEKENSWSKKIDKDKLKGVERE</sequence>
<dbReference type="EMBL" id="ACDS02000098">
    <property type="protein sequence ID" value="EFD80456.2"/>
    <property type="molecule type" value="Genomic_DNA"/>
</dbReference>
<dbReference type="SUPFAM" id="SSF140931">
    <property type="entry name" value="Fic-like"/>
    <property type="match status" value="1"/>
</dbReference>
<accession>D6BE59</accession>
<reference evidence="1 2" key="2">
    <citation type="submission" date="2013-10" db="EMBL/GenBank/DDBJ databases">
        <title>The Genome Sequence of Fusobacterium nucleatum subsp. animalis D11.</title>
        <authorList>
            <consortium name="The Broad Institute Genomics Platform"/>
            <person name="Earl A."/>
            <person name="Ward D."/>
            <person name="Feldgarden M."/>
            <person name="Gevers D."/>
            <person name="Kostic A."/>
            <person name="Garrett W."/>
            <person name="Young S.K."/>
            <person name="Zeng Q."/>
            <person name="Gargeya S."/>
            <person name="Fitzgerald M."/>
            <person name="Abouelleil A."/>
            <person name="Alvarado L."/>
            <person name="Berlin A.M."/>
            <person name="Chapman S.B."/>
            <person name="Gainer-Dewar J."/>
            <person name="Goldberg J."/>
            <person name="Gnerre S."/>
            <person name="Griggs A."/>
            <person name="Gujja S."/>
            <person name="Hansen M."/>
            <person name="Howarth C."/>
            <person name="Imamovic A."/>
            <person name="Ireland A."/>
            <person name="Larimer J."/>
            <person name="McCowan C."/>
            <person name="Murphy C."/>
            <person name="Pearson M."/>
            <person name="Poon T.W."/>
            <person name="Priest M."/>
            <person name="Roberts A."/>
            <person name="Saif S."/>
            <person name="Shea T."/>
            <person name="Sykes S."/>
            <person name="Wortman J."/>
            <person name="Nusbaum C."/>
            <person name="Birren B."/>
        </authorList>
    </citation>
    <scope>NUCLEOTIDE SEQUENCE [LARGE SCALE GENOMIC DNA]</scope>
    <source>
        <strain evidence="1 2">D11</strain>
    </source>
</reference>
<dbReference type="AlphaFoldDB" id="D6BE59"/>